<accession>A0A4Y2B1N1</accession>
<gene>
    <name evidence="2" type="ORF">AVEN_193192_1</name>
</gene>
<keyword evidence="3" id="KW-1185">Reference proteome</keyword>
<proteinExistence type="predicted"/>
<organism evidence="2 3">
    <name type="scientific">Araneus ventricosus</name>
    <name type="common">Orbweaver spider</name>
    <name type="synonym">Epeira ventricosa</name>
    <dbReference type="NCBI Taxonomy" id="182803"/>
    <lineage>
        <taxon>Eukaryota</taxon>
        <taxon>Metazoa</taxon>
        <taxon>Ecdysozoa</taxon>
        <taxon>Arthropoda</taxon>
        <taxon>Chelicerata</taxon>
        <taxon>Arachnida</taxon>
        <taxon>Araneae</taxon>
        <taxon>Araneomorphae</taxon>
        <taxon>Entelegynae</taxon>
        <taxon>Araneoidea</taxon>
        <taxon>Araneidae</taxon>
        <taxon>Araneus</taxon>
    </lineage>
</organism>
<evidence type="ECO:0000256" key="1">
    <source>
        <dbReference type="SAM" id="MobiDB-lite"/>
    </source>
</evidence>
<feature type="region of interest" description="Disordered" evidence="1">
    <location>
        <begin position="52"/>
        <end position="72"/>
    </location>
</feature>
<name>A0A4Y2B1N1_ARAVE</name>
<protein>
    <submittedName>
        <fullName evidence="2">Uncharacterized protein</fullName>
    </submittedName>
</protein>
<comment type="caution">
    <text evidence="2">The sequence shown here is derived from an EMBL/GenBank/DDBJ whole genome shotgun (WGS) entry which is preliminary data.</text>
</comment>
<feature type="compositionally biased region" description="Polar residues" evidence="1">
    <location>
        <begin position="60"/>
        <end position="70"/>
    </location>
</feature>
<reference evidence="2 3" key="1">
    <citation type="journal article" date="2019" name="Sci. Rep.">
        <title>Orb-weaving spider Araneus ventricosus genome elucidates the spidroin gene catalogue.</title>
        <authorList>
            <person name="Kono N."/>
            <person name="Nakamura H."/>
            <person name="Ohtoshi R."/>
            <person name="Moran D.A.P."/>
            <person name="Shinohara A."/>
            <person name="Yoshida Y."/>
            <person name="Fujiwara M."/>
            <person name="Mori M."/>
            <person name="Tomita M."/>
            <person name="Arakawa K."/>
        </authorList>
    </citation>
    <scope>NUCLEOTIDE SEQUENCE [LARGE SCALE GENOMIC DNA]</scope>
</reference>
<dbReference type="AlphaFoldDB" id="A0A4Y2B1N1"/>
<sequence length="113" mass="12573">MVVRYRPRSVPSSKLDSTEDPLCNGFGLVILTSRFEATRGLFCDGPRNFEPWSDNEDDTSAGTPSPNFHATPTEGRLVTAYGLACNGPHTRRTFRGIGFRAWNPAIPRPRPCY</sequence>
<dbReference type="EMBL" id="BGPR01000044">
    <property type="protein sequence ID" value="GBL85747.1"/>
    <property type="molecule type" value="Genomic_DNA"/>
</dbReference>
<evidence type="ECO:0000313" key="3">
    <source>
        <dbReference type="Proteomes" id="UP000499080"/>
    </source>
</evidence>
<evidence type="ECO:0000313" key="2">
    <source>
        <dbReference type="EMBL" id="GBL85747.1"/>
    </source>
</evidence>
<dbReference type="Proteomes" id="UP000499080">
    <property type="component" value="Unassembled WGS sequence"/>
</dbReference>